<proteinExistence type="predicted"/>
<dbReference type="EMBL" id="JBHSAY010000033">
    <property type="protein sequence ID" value="MFC4136748.1"/>
    <property type="molecule type" value="Genomic_DNA"/>
</dbReference>
<name>A0ABV8M2F6_9ACTN</name>
<dbReference type="InterPro" id="IPR011664">
    <property type="entry name" value="Abi_system_AbiD/AbiF-like"/>
</dbReference>
<reference evidence="2" key="1">
    <citation type="journal article" date="2019" name="Int. J. Syst. Evol. Microbiol.">
        <title>The Global Catalogue of Microorganisms (GCM) 10K type strain sequencing project: providing services to taxonomists for standard genome sequencing and annotation.</title>
        <authorList>
            <consortium name="The Broad Institute Genomics Platform"/>
            <consortium name="The Broad Institute Genome Sequencing Center for Infectious Disease"/>
            <person name="Wu L."/>
            <person name="Ma J."/>
        </authorList>
    </citation>
    <scope>NUCLEOTIDE SEQUENCE [LARGE SCALE GENOMIC DNA]</scope>
    <source>
        <strain evidence="2">CGMCC 4.7289</strain>
    </source>
</reference>
<dbReference type="Proteomes" id="UP001595816">
    <property type="component" value="Unassembled WGS sequence"/>
</dbReference>
<evidence type="ECO:0000313" key="2">
    <source>
        <dbReference type="Proteomes" id="UP001595816"/>
    </source>
</evidence>
<accession>A0ABV8M2F6</accession>
<organism evidence="1 2">
    <name type="scientific">Hamadaea flava</name>
    <dbReference type="NCBI Taxonomy" id="1742688"/>
    <lineage>
        <taxon>Bacteria</taxon>
        <taxon>Bacillati</taxon>
        <taxon>Actinomycetota</taxon>
        <taxon>Actinomycetes</taxon>
        <taxon>Micromonosporales</taxon>
        <taxon>Micromonosporaceae</taxon>
        <taxon>Hamadaea</taxon>
    </lineage>
</organism>
<sequence>MTINDGWYESYLGSDRLARFLAGVRQDRGRVGALVDWDREMRGELQKMLGEWEIALRNAYDRAISGWWTGEQHWLLDPASPVNREIMHRSEDLNRISRNSIKKAVQRTRPGDPIGRVIANLSLDFWRYLSVTAREKTLWVPALHRAFPKGSDRAQIDRQIDSLYRLRNRVAHHEPIFHKPIVPLTTSLVHNCELVRPELADTIVGRGTVKQLWGDRPIELR</sequence>
<comment type="caution">
    <text evidence="1">The sequence shown here is derived from an EMBL/GenBank/DDBJ whole genome shotgun (WGS) entry which is preliminary data.</text>
</comment>
<evidence type="ECO:0000313" key="1">
    <source>
        <dbReference type="EMBL" id="MFC4136748.1"/>
    </source>
</evidence>
<gene>
    <name evidence="1" type="ORF">ACFOZ4_39600</name>
</gene>
<dbReference type="RefSeq" id="WP_253760601.1">
    <property type="nucleotide sequence ID" value="NZ_JAMZDZ010000001.1"/>
</dbReference>
<keyword evidence="2" id="KW-1185">Reference proteome</keyword>
<protein>
    <submittedName>
        <fullName evidence="1">Abi family protein</fullName>
    </submittedName>
</protein>
<dbReference type="Pfam" id="PF07751">
    <property type="entry name" value="Abi_2"/>
    <property type="match status" value="1"/>
</dbReference>